<keyword evidence="2" id="KW-1185">Reference proteome</keyword>
<organism evidence="1 2">
    <name type="scientific">Dentiscutata heterogama</name>
    <dbReference type="NCBI Taxonomy" id="1316150"/>
    <lineage>
        <taxon>Eukaryota</taxon>
        <taxon>Fungi</taxon>
        <taxon>Fungi incertae sedis</taxon>
        <taxon>Mucoromycota</taxon>
        <taxon>Glomeromycotina</taxon>
        <taxon>Glomeromycetes</taxon>
        <taxon>Diversisporales</taxon>
        <taxon>Gigasporaceae</taxon>
        <taxon>Dentiscutata</taxon>
    </lineage>
</organism>
<comment type="caution">
    <text evidence="1">The sequence shown here is derived from an EMBL/GenBank/DDBJ whole genome shotgun (WGS) entry which is preliminary data.</text>
</comment>
<proteinExistence type="predicted"/>
<name>A0ACA9MDZ1_9GLOM</name>
<protein>
    <submittedName>
        <fullName evidence="1">9311_t:CDS:1</fullName>
    </submittedName>
</protein>
<evidence type="ECO:0000313" key="2">
    <source>
        <dbReference type="Proteomes" id="UP000789702"/>
    </source>
</evidence>
<evidence type="ECO:0000313" key="1">
    <source>
        <dbReference type="EMBL" id="CAG8579907.1"/>
    </source>
</evidence>
<feature type="non-terminal residue" evidence="1">
    <location>
        <position position="155"/>
    </location>
</feature>
<gene>
    <name evidence="1" type="ORF">DHETER_LOCUS6423</name>
</gene>
<sequence>MDDIVDISDVEEFQYDQVDPEFKQESEAELLVEESIDDEEEISETACFISQFHIKTIIHSNILVEYPSTSPKGVATIFHIQYSIGGSKIHLIKKSLYFGNVQVNKEEHDCLEIKVCQFTDPSLTSIEHDEVDVESSLWKRIAKNQDVDFKKTNTY</sequence>
<accession>A0ACA9MDZ1</accession>
<dbReference type="EMBL" id="CAJVPU010008082">
    <property type="protein sequence ID" value="CAG8579907.1"/>
    <property type="molecule type" value="Genomic_DNA"/>
</dbReference>
<dbReference type="Proteomes" id="UP000789702">
    <property type="component" value="Unassembled WGS sequence"/>
</dbReference>
<reference evidence="1" key="1">
    <citation type="submission" date="2021-06" db="EMBL/GenBank/DDBJ databases">
        <authorList>
            <person name="Kallberg Y."/>
            <person name="Tangrot J."/>
            <person name="Rosling A."/>
        </authorList>
    </citation>
    <scope>NUCLEOTIDE SEQUENCE</scope>
    <source>
        <strain evidence="1">IL203A</strain>
    </source>
</reference>